<keyword evidence="4" id="KW-1185">Reference proteome</keyword>
<keyword evidence="2" id="KW-0472">Membrane</keyword>
<feature type="transmembrane region" description="Helical" evidence="2">
    <location>
        <begin position="12"/>
        <end position="33"/>
    </location>
</feature>
<proteinExistence type="predicted"/>
<organism evidence="3 4">
    <name type="scientific">Uabimicrobium amorphum</name>
    <dbReference type="NCBI Taxonomy" id="2596890"/>
    <lineage>
        <taxon>Bacteria</taxon>
        <taxon>Pseudomonadati</taxon>
        <taxon>Planctomycetota</taxon>
        <taxon>Candidatus Uabimicrobiia</taxon>
        <taxon>Candidatus Uabimicrobiales</taxon>
        <taxon>Candidatus Uabimicrobiaceae</taxon>
        <taxon>Candidatus Uabimicrobium</taxon>
    </lineage>
</organism>
<evidence type="ECO:0000313" key="4">
    <source>
        <dbReference type="Proteomes" id="UP000326354"/>
    </source>
</evidence>
<sequence>MSGRNMKKGTTLFDVIFLLVFIAILAISLMIPLKSVKNKALAIKCEANLAQIGKGFQVYLGYIGRHVRYPQANGEEFVVALYKERILVEPQVYLCPGTQDSNNHGEDLAQVQGEGDSDGPCSYAGRKNKNQSQYPGIFRLTEDTQTTPIVADDWNDGFRENHEFGEVVNFLFLDGHVDHARTSKIDLSYFYDPLSN</sequence>
<feature type="region of interest" description="Disordered" evidence="1">
    <location>
        <begin position="104"/>
        <end position="130"/>
    </location>
</feature>
<gene>
    <name evidence="3" type="ORF">UABAM_04623</name>
</gene>
<evidence type="ECO:0000256" key="2">
    <source>
        <dbReference type="SAM" id="Phobius"/>
    </source>
</evidence>
<evidence type="ECO:0008006" key="5">
    <source>
        <dbReference type="Google" id="ProtNLM"/>
    </source>
</evidence>
<dbReference type="Proteomes" id="UP000326354">
    <property type="component" value="Chromosome"/>
</dbReference>
<evidence type="ECO:0000256" key="1">
    <source>
        <dbReference type="SAM" id="MobiDB-lite"/>
    </source>
</evidence>
<reference evidence="3 4" key="1">
    <citation type="submission" date="2019-08" db="EMBL/GenBank/DDBJ databases">
        <title>Complete genome sequence of Candidatus Uab amorphum.</title>
        <authorList>
            <person name="Shiratori T."/>
            <person name="Suzuki S."/>
            <person name="Kakizawa Y."/>
            <person name="Ishida K."/>
        </authorList>
    </citation>
    <scope>NUCLEOTIDE SEQUENCE [LARGE SCALE GENOMIC DNA]</scope>
    <source>
        <strain evidence="3 4">SRT547</strain>
    </source>
</reference>
<dbReference type="RefSeq" id="WP_151970303.1">
    <property type="nucleotide sequence ID" value="NZ_AP019860.1"/>
</dbReference>
<dbReference type="AlphaFoldDB" id="A0A5S9IR76"/>
<keyword evidence="2" id="KW-1133">Transmembrane helix</keyword>
<evidence type="ECO:0000313" key="3">
    <source>
        <dbReference type="EMBL" id="BBM86237.1"/>
    </source>
</evidence>
<dbReference type="EMBL" id="AP019860">
    <property type="protein sequence ID" value="BBM86237.1"/>
    <property type="molecule type" value="Genomic_DNA"/>
</dbReference>
<accession>A0A5S9IR76</accession>
<keyword evidence="2" id="KW-0812">Transmembrane</keyword>
<name>A0A5S9IR76_UABAM</name>
<dbReference type="KEGG" id="uam:UABAM_04623"/>
<protein>
    <recommendedName>
        <fullName evidence="5">Type II secretion system protein</fullName>
    </recommendedName>
</protein>